<keyword evidence="3" id="KW-1185">Reference proteome</keyword>
<evidence type="ECO:0000313" key="2">
    <source>
        <dbReference type="EMBL" id="CAJ0610085.1"/>
    </source>
</evidence>
<proteinExistence type="predicted"/>
<accession>A0AA36MHA6</accession>
<sequence length="59" mass="6555">MIPIAGGCFADVRKHLDWICDVSGVCSETTNRHSESIPSPPWPGPSMEFQKKFSENGNY</sequence>
<organism evidence="2 3">
    <name type="scientific">Cylicocyclus nassatus</name>
    <name type="common">Nematode worm</name>
    <dbReference type="NCBI Taxonomy" id="53992"/>
    <lineage>
        <taxon>Eukaryota</taxon>
        <taxon>Metazoa</taxon>
        <taxon>Ecdysozoa</taxon>
        <taxon>Nematoda</taxon>
        <taxon>Chromadorea</taxon>
        <taxon>Rhabditida</taxon>
        <taxon>Rhabditina</taxon>
        <taxon>Rhabditomorpha</taxon>
        <taxon>Strongyloidea</taxon>
        <taxon>Strongylidae</taxon>
        <taxon>Cylicocyclus</taxon>
    </lineage>
</organism>
<reference evidence="2" key="1">
    <citation type="submission" date="2023-07" db="EMBL/GenBank/DDBJ databases">
        <authorList>
            <consortium name="CYATHOMIX"/>
        </authorList>
    </citation>
    <scope>NUCLEOTIDE SEQUENCE</scope>
    <source>
        <strain evidence="2">N/A</strain>
    </source>
</reference>
<protein>
    <submittedName>
        <fullName evidence="2">Uncharacterized protein</fullName>
    </submittedName>
</protein>
<evidence type="ECO:0000313" key="3">
    <source>
        <dbReference type="Proteomes" id="UP001176961"/>
    </source>
</evidence>
<comment type="caution">
    <text evidence="2">The sequence shown here is derived from an EMBL/GenBank/DDBJ whole genome shotgun (WGS) entry which is preliminary data.</text>
</comment>
<dbReference type="EMBL" id="CATQJL010000326">
    <property type="protein sequence ID" value="CAJ0610085.1"/>
    <property type="molecule type" value="Genomic_DNA"/>
</dbReference>
<feature type="compositionally biased region" description="Basic and acidic residues" evidence="1">
    <location>
        <begin position="49"/>
        <end position="59"/>
    </location>
</feature>
<feature type="region of interest" description="Disordered" evidence="1">
    <location>
        <begin position="29"/>
        <end position="59"/>
    </location>
</feature>
<dbReference type="AlphaFoldDB" id="A0AA36MHA6"/>
<name>A0AA36MHA6_CYLNA</name>
<evidence type="ECO:0000256" key="1">
    <source>
        <dbReference type="SAM" id="MobiDB-lite"/>
    </source>
</evidence>
<gene>
    <name evidence="2" type="ORF">CYNAS_LOCUS22068</name>
</gene>
<dbReference type="Proteomes" id="UP001176961">
    <property type="component" value="Unassembled WGS sequence"/>
</dbReference>